<dbReference type="Pfam" id="PF17836">
    <property type="entry name" value="PglD_N"/>
    <property type="match status" value="1"/>
</dbReference>
<feature type="binding site" evidence="3">
    <location>
        <position position="157"/>
    </location>
    <ligand>
        <name>acetyl-CoA</name>
        <dbReference type="ChEBI" id="CHEBI:57288"/>
    </ligand>
</feature>
<feature type="site" description="Increases basicity of active site His" evidence="2">
    <location>
        <position position="149"/>
    </location>
</feature>
<dbReference type="InterPro" id="IPR020019">
    <property type="entry name" value="AcTrfase_PglD-like"/>
</dbReference>
<feature type="binding site" evidence="3">
    <location>
        <position position="81"/>
    </location>
    <ligand>
        <name>substrate</name>
    </ligand>
</feature>
<evidence type="ECO:0000256" key="1">
    <source>
        <dbReference type="ARBA" id="ARBA00007274"/>
    </source>
</evidence>
<dbReference type="CDD" id="cd03360">
    <property type="entry name" value="LbH_AT_putative"/>
    <property type="match status" value="1"/>
</dbReference>
<dbReference type="InterPro" id="IPR041561">
    <property type="entry name" value="PglD_N"/>
</dbReference>
<accession>A0A2W5TM75</accession>
<dbReference type="Proteomes" id="UP000249061">
    <property type="component" value="Unassembled WGS sequence"/>
</dbReference>
<comment type="caution">
    <text evidence="5">The sequence shown here is derived from an EMBL/GenBank/DDBJ whole genome shotgun (WGS) entry which is preliminary data.</text>
</comment>
<organism evidence="5 6">
    <name type="scientific">Archangium gephyra</name>
    <dbReference type="NCBI Taxonomy" id="48"/>
    <lineage>
        <taxon>Bacteria</taxon>
        <taxon>Pseudomonadati</taxon>
        <taxon>Myxococcota</taxon>
        <taxon>Myxococcia</taxon>
        <taxon>Myxococcales</taxon>
        <taxon>Cystobacterineae</taxon>
        <taxon>Archangiaceae</taxon>
        <taxon>Archangium</taxon>
    </lineage>
</organism>
<evidence type="ECO:0000313" key="5">
    <source>
        <dbReference type="EMBL" id="PZR14423.1"/>
    </source>
</evidence>
<evidence type="ECO:0000313" key="6">
    <source>
        <dbReference type="Proteomes" id="UP000249061"/>
    </source>
</evidence>
<dbReference type="SUPFAM" id="SSF51161">
    <property type="entry name" value="Trimeric LpxA-like enzymes"/>
    <property type="match status" value="1"/>
</dbReference>
<proteinExistence type="inferred from homology"/>
<reference evidence="5 6" key="1">
    <citation type="submission" date="2017-08" db="EMBL/GenBank/DDBJ databases">
        <title>Infants hospitalized years apart are colonized by the same room-sourced microbial strains.</title>
        <authorList>
            <person name="Brooks B."/>
            <person name="Olm M.R."/>
            <person name="Firek B.A."/>
            <person name="Baker R."/>
            <person name="Thomas B.C."/>
            <person name="Morowitz M.J."/>
            <person name="Banfield J.F."/>
        </authorList>
    </citation>
    <scope>NUCLEOTIDE SEQUENCE [LARGE SCALE GENOMIC DNA]</scope>
    <source>
        <strain evidence="5">S2_003_000_R2_14</strain>
    </source>
</reference>
<feature type="binding site" evidence="3">
    <location>
        <position position="178"/>
    </location>
    <ligand>
        <name>acetyl-CoA</name>
        <dbReference type="ChEBI" id="CHEBI:57288"/>
    </ligand>
</feature>
<sequence length="220" mass="22408">MLFSLHTVHILRRVPSPRVLVFGAGGHGRVVAEVVQACGHTVDGFIDDGVPAGTQVLGLPVLGGASFLDSQPSRVVALGIGHNGTRQRIARRLQAQGHQLPAFIHPSSVISPTALLGAGVVAMPRVVVNAEARVHDGAILNTACVVEHDCVIGEFAHLSPQCGLGGGAQVGARTHIGIGATLLHLARVGDDCVVGGGSVVLKHVAAGLTVVGVPARPLTK</sequence>
<dbReference type="EMBL" id="QFQP01000007">
    <property type="protein sequence ID" value="PZR14423.1"/>
    <property type="molecule type" value="Genomic_DNA"/>
</dbReference>
<protein>
    <recommendedName>
        <fullName evidence="4">PglD N-terminal domain-containing protein</fullName>
    </recommendedName>
</protein>
<dbReference type="AlphaFoldDB" id="A0A2W5TM75"/>
<name>A0A2W5TM75_9BACT</name>
<dbReference type="Gene3D" id="2.160.10.10">
    <property type="entry name" value="Hexapeptide repeat proteins"/>
    <property type="match status" value="1"/>
</dbReference>
<evidence type="ECO:0000256" key="3">
    <source>
        <dbReference type="PIRSR" id="PIRSR620019-2"/>
    </source>
</evidence>
<feature type="active site" description="Proton acceptor" evidence="2">
    <location>
        <position position="148"/>
    </location>
</feature>
<dbReference type="PANTHER" id="PTHR43300:SF7">
    <property type="entry name" value="UDP-N-ACETYLBACILLOSAMINE N-ACETYLTRANSFERASE"/>
    <property type="match status" value="1"/>
</dbReference>
<evidence type="ECO:0000256" key="2">
    <source>
        <dbReference type="PIRSR" id="PIRSR620019-1"/>
    </source>
</evidence>
<evidence type="ECO:0000259" key="4">
    <source>
        <dbReference type="Pfam" id="PF17836"/>
    </source>
</evidence>
<comment type="similarity">
    <text evidence="1">Belongs to the transferase hexapeptide repeat family.</text>
</comment>
<dbReference type="InterPro" id="IPR050179">
    <property type="entry name" value="Trans_hexapeptide_repeat"/>
</dbReference>
<gene>
    <name evidence="5" type="ORF">DI536_10205</name>
</gene>
<dbReference type="PANTHER" id="PTHR43300">
    <property type="entry name" value="ACETYLTRANSFERASE"/>
    <property type="match status" value="1"/>
</dbReference>
<feature type="binding site" evidence="3">
    <location>
        <position position="196"/>
    </location>
    <ligand>
        <name>acetyl-CoA</name>
        <dbReference type="ChEBI" id="CHEBI:57288"/>
    </ligand>
</feature>
<dbReference type="NCBIfam" id="TIGR03570">
    <property type="entry name" value="NeuD_NnaD"/>
    <property type="match status" value="1"/>
</dbReference>
<dbReference type="InterPro" id="IPR011004">
    <property type="entry name" value="Trimer_LpxA-like_sf"/>
</dbReference>
<feature type="domain" description="PglD N-terminal" evidence="4">
    <location>
        <begin position="18"/>
        <end position="93"/>
    </location>
</feature>
<dbReference type="Gene3D" id="3.40.50.20">
    <property type="match status" value="1"/>
</dbReference>